<dbReference type="SUPFAM" id="SSF54523">
    <property type="entry name" value="Pili subunits"/>
    <property type="match status" value="1"/>
</dbReference>
<evidence type="ECO:0000313" key="4">
    <source>
        <dbReference type="Proteomes" id="UP000530032"/>
    </source>
</evidence>
<keyword evidence="4" id="KW-1185">Reference proteome</keyword>
<feature type="transmembrane region" description="Helical" evidence="2">
    <location>
        <begin position="20"/>
        <end position="40"/>
    </location>
</feature>
<name>A0A843BCG3_9BURK</name>
<dbReference type="Pfam" id="PF07963">
    <property type="entry name" value="N_methyl"/>
    <property type="match status" value="1"/>
</dbReference>
<proteinExistence type="predicted"/>
<dbReference type="Gene3D" id="3.30.700.10">
    <property type="entry name" value="Glycoprotein, Type 4 Pilin"/>
    <property type="match status" value="1"/>
</dbReference>
<evidence type="ECO:0000313" key="3">
    <source>
        <dbReference type="EMBL" id="MBI1627012.1"/>
    </source>
</evidence>
<gene>
    <name evidence="3" type="ORF">HF327_021305</name>
</gene>
<sequence length="308" mass="33061">MKKMQPFCRLGRKRQQGFTLMELTVVLAVIGLIIGAISIGKDVQRNAEYQKAINKFAYQWKMAYDQYYQRTGSVLGDCQQAPTYMVNGAETQILSGSNACTRAGSMAVAGIPENFENRGLKICSGQGYGANTVGLGDAGLATQNLRTSMTRTGVRLPPGRGEGHEDRFLYMDSNGNATELQVCFQWNTSGTSSGAGNVMVIRGLTPDLARYMDQVIDGKPDSREGRFRIQGRPSHGGAGEANAPGTQWEANNTEGVNISNTGANSAMTGSDARNAVVNNSGTAGGTTSGRTLDEDRVILLTAHWIMEQ</sequence>
<organism evidence="3 4">
    <name type="scientific">Comamonas suwonensis</name>
    <dbReference type="NCBI Taxonomy" id="2606214"/>
    <lineage>
        <taxon>Bacteria</taxon>
        <taxon>Pseudomonadati</taxon>
        <taxon>Pseudomonadota</taxon>
        <taxon>Betaproteobacteria</taxon>
        <taxon>Burkholderiales</taxon>
        <taxon>Comamonadaceae</taxon>
        <taxon>Comamonas</taxon>
    </lineage>
</organism>
<dbReference type="Proteomes" id="UP000530032">
    <property type="component" value="Unassembled WGS sequence"/>
</dbReference>
<dbReference type="RefSeq" id="WP_198462354.1">
    <property type="nucleotide sequence ID" value="NZ_JABBCQ020000033.1"/>
</dbReference>
<accession>A0A843BCG3</accession>
<keyword evidence="2" id="KW-0812">Transmembrane</keyword>
<protein>
    <submittedName>
        <fullName evidence="3">Type II secretion system protein</fullName>
    </submittedName>
</protein>
<dbReference type="AlphaFoldDB" id="A0A843BCG3"/>
<comment type="caution">
    <text evidence="3">The sequence shown here is derived from an EMBL/GenBank/DDBJ whole genome shotgun (WGS) entry which is preliminary data.</text>
</comment>
<dbReference type="InterPro" id="IPR012902">
    <property type="entry name" value="N_methyl_site"/>
</dbReference>
<dbReference type="EMBL" id="JABBCQ020000033">
    <property type="protein sequence ID" value="MBI1627012.1"/>
    <property type="molecule type" value="Genomic_DNA"/>
</dbReference>
<reference evidence="3" key="1">
    <citation type="submission" date="2020-12" db="EMBL/GenBank/DDBJ databases">
        <title>Comamonas sp. nov., isolated from stream water.</title>
        <authorList>
            <person name="Park K.-H."/>
        </authorList>
    </citation>
    <scope>NUCLEOTIDE SEQUENCE</scope>
    <source>
        <strain evidence="3">EJ-4</strain>
    </source>
</reference>
<keyword evidence="2" id="KW-0472">Membrane</keyword>
<evidence type="ECO:0000256" key="1">
    <source>
        <dbReference type="SAM" id="MobiDB-lite"/>
    </source>
</evidence>
<dbReference type="InterPro" id="IPR045584">
    <property type="entry name" value="Pilin-like"/>
</dbReference>
<dbReference type="NCBIfam" id="TIGR02532">
    <property type="entry name" value="IV_pilin_GFxxxE"/>
    <property type="match status" value="1"/>
</dbReference>
<feature type="region of interest" description="Disordered" evidence="1">
    <location>
        <begin position="219"/>
        <end position="248"/>
    </location>
</feature>
<keyword evidence="2" id="KW-1133">Transmembrane helix</keyword>
<evidence type="ECO:0000256" key="2">
    <source>
        <dbReference type="SAM" id="Phobius"/>
    </source>
</evidence>